<organism evidence="1 2">
    <name type="scientific">Streptomyces bikiniensis</name>
    <dbReference type="NCBI Taxonomy" id="1896"/>
    <lineage>
        <taxon>Bacteria</taxon>
        <taxon>Bacillati</taxon>
        <taxon>Actinomycetota</taxon>
        <taxon>Actinomycetes</taxon>
        <taxon>Kitasatosporales</taxon>
        <taxon>Streptomycetaceae</taxon>
        <taxon>Streptomyces</taxon>
    </lineage>
</organism>
<dbReference type="RefSeq" id="WP_399611446.1">
    <property type="nucleotide sequence ID" value="NZ_JBITYT010000002.1"/>
</dbReference>
<accession>A0ABW8CN42</accession>
<sequence>MSEEGCMVREPWELSFPAESQEVAGLLVLRSFSVQEGVILVK</sequence>
<protein>
    <submittedName>
        <fullName evidence="1">Uncharacterized protein</fullName>
    </submittedName>
</protein>
<gene>
    <name evidence="1" type="ORF">ACIGW0_06010</name>
</gene>
<evidence type="ECO:0000313" key="2">
    <source>
        <dbReference type="Proteomes" id="UP001614391"/>
    </source>
</evidence>
<dbReference type="EMBL" id="JBITYT010000002">
    <property type="protein sequence ID" value="MFI9118952.1"/>
    <property type="molecule type" value="Genomic_DNA"/>
</dbReference>
<keyword evidence="2" id="KW-1185">Reference proteome</keyword>
<comment type="caution">
    <text evidence="1">The sequence shown here is derived from an EMBL/GenBank/DDBJ whole genome shotgun (WGS) entry which is preliminary data.</text>
</comment>
<dbReference type="Proteomes" id="UP001614391">
    <property type="component" value="Unassembled WGS sequence"/>
</dbReference>
<reference evidence="1 2" key="1">
    <citation type="submission" date="2024-10" db="EMBL/GenBank/DDBJ databases">
        <title>The Natural Products Discovery Center: Release of the First 8490 Sequenced Strains for Exploring Actinobacteria Biosynthetic Diversity.</title>
        <authorList>
            <person name="Kalkreuter E."/>
            <person name="Kautsar S.A."/>
            <person name="Yang D."/>
            <person name="Bader C.D."/>
            <person name="Teijaro C.N."/>
            <person name="Fluegel L."/>
            <person name="Davis C.M."/>
            <person name="Simpson J.R."/>
            <person name="Lauterbach L."/>
            <person name="Steele A.D."/>
            <person name="Gui C."/>
            <person name="Meng S."/>
            <person name="Li G."/>
            <person name="Viehrig K."/>
            <person name="Ye F."/>
            <person name="Su P."/>
            <person name="Kiefer A.F."/>
            <person name="Nichols A."/>
            <person name="Cepeda A.J."/>
            <person name="Yan W."/>
            <person name="Fan B."/>
            <person name="Jiang Y."/>
            <person name="Adhikari A."/>
            <person name="Zheng C.-J."/>
            <person name="Schuster L."/>
            <person name="Cowan T.M."/>
            <person name="Smanski M.J."/>
            <person name="Chevrette M.G."/>
            <person name="De Carvalho L.P.S."/>
            <person name="Shen B."/>
        </authorList>
    </citation>
    <scope>NUCLEOTIDE SEQUENCE [LARGE SCALE GENOMIC DNA]</scope>
    <source>
        <strain evidence="1 2">NPDC053346</strain>
    </source>
</reference>
<evidence type="ECO:0000313" key="1">
    <source>
        <dbReference type="EMBL" id="MFI9118952.1"/>
    </source>
</evidence>
<name>A0ABW8CN42_STRBI</name>
<proteinExistence type="predicted"/>